<dbReference type="PANTHER" id="PTHR11439">
    <property type="entry name" value="GAG-POL-RELATED RETROTRANSPOSON"/>
    <property type="match status" value="1"/>
</dbReference>
<dbReference type="InterPro" id="IPR013103">
    <property type="entry name" value="RVT_2"/>
</dbReference>
<evidence type="ECO:0000259" key="1">
    <source>
        <dbReference type="Pfam" id="PF07727"/>
    </source>
</evidence>
<protein>
    <recommendedName>
        <fullName evidence="1">Reverse transcriptase Ty1/copia-type domain-containing protein</fullName>
    </recommendedName>
</protein>
<dbReference type="OrthoDB" id="1929588at2759"/>
<dbReference type="Pfam" id="PF07727">
    <property type="entry name" value="RVT_2"/>
    <property type="match status" value="1"/>
</dbReference>
<dbReference type="Proteomes" id="UP000027138">
    <property type="component" value="Unassembled WGS sequence"/>
</dbReference>
<evidence type="ECO:0000313" key="2">
    <source>
        <dbReference type="EMBL" id="KDP35766.1"/>
    </source>
</evidence>
<sequence>MEPPAGHTKALPGQYCKLQRSLYGLKQAGRQWNKQFTTTLQAFGFRQSSHDHCLFIKGQGTKLQPDMGSLLPDPVVYRRLRGRLLYLGLTRPDITFAVQQLSMFMQQPCEYHYKAALRILKYLKGCSDKGLFFPASNSLKITAFCDADWASCPTTRNSLSGYCIFLGSSLISWKSKKQNTVSRSSAEAEYRSKALTICQLLCLSYILKDLQVHVQLLIPLYCDNQAALRIAQTLFFTRERNTLTSTVMWFANNSILVSFLPHT</sequence>
<dbReference type="CDD" id="cd09272">
    <property type="entry name" value="RNase_HI_RT_Ty1"/>
    <property type="match status" value="1"/>
</dbReference>
<dbReference type="PANTHER" id="PTHR11439:SF465">
    <property type="entry name" value="REVERSE TRANSCRIPTASE TY1_COPIA-TYPE DOMAIN-CONTAINING PROTEIN"/>
    <property type="match status" value="1"/>
</dbReference>
<keyword evidence="3" id="KW-1185">Reference proteome</keyword>
<organism evidence="2 3">
    <name type="scientific">Jatropha curcas</name>
    <name type="common">Barbados nut</name>
    <dbReference type="NCBI Taxonomy" id="180498"/>
    <lineage>
        <taxon>Eukaryota</taxon>
        <taxon>Viridiplantae</taxon>
        <taxon>Streptophyta</taxon>
        <taxon>Embryophyta</taxon>
        <taxon>Tracheophyta</taxon>
        <taxon>Spermatophyta</taxon>
        <taxon>Magnoliopsida</taxon>
        <taxon>eudicotyledons</taxon>
        <taxon>Gunneridae</taxon>
        <taxon>Pentapetalae</taxon>
        <taxon>rosids</taxon>
        <taxon>fabids</taxon>
        <taxon>Malpighiales</taxon>
        <taxon>Euphorbiaceae</taxon>
        <taxon>Crotonoideae</taxon>
        <taxon>Jatropheae</taxon>
        <taxon>Jatropha</taxon>
    </lineage>
</organism>
<proteinExistence type="predicted"/>
<gene>
    <name evidence="2" type="ORF">JCGZ_10846</name>
</gene>
<dbReference type="SUPFAM" id="SSF56672">
    <property type="entry name" value="DNA/RNA polymerases"/>
    <property type="match status" value="1"/>
</dbReference>
<reference evidence="2 3" key="1">
    <citation type="journal article" date="2014" name="PLoS ONE">
        <title>Global Analysis of Gene Expression Profiles in Physic Nut (Jatropha curcas L.) Seedlings Exposed to Salt Stress.</title>
        <authorList>
            <person name="Zhang L."/>
            <person name="Zhang C."/>
            <person name="Wu P."/>
            <person name="Chen Y."/>
            <person name="Li M."/>
            <person name="Jiang H."/>
            <person name="Wu G."/>
        </authorList>
    </citation>
    <scope>NUCLEOTIDE SEQUENCE [LARGE SCALE GENOMIC DNA]</scope>
    <source>
        <strain evidence="3">cv. GZQX0401</strain>
        <tissue evidence="2">Young leaves</tissue>
    </source>
</reference>
<dbReference type="EMBL" id="KK914478">
    <property type="protein sequence ID" value="KDP35766.1"/>
    <property type="molecule type" value="Genomic_DNA"/>
</dbReference>
<accession>A0A067KHT7</accession>
<feature type="domain" description="Reverse transcriptase Ty1/copia-type" evidence="1">
    <location>
        <begin position="2"/>
        <end position="61"/>
    </location>
</feature>
<name>A0A067KHT7_JATCU</name>
<evidence type="ECO:0000313" key="3">
    <source>
        <dbReference type="Proteomes" id="UP000027138"/>
    </source>
</evidence>
<dbReference type="AlphaFoldDB" id="A0A067KHT7"/>
<dbReference type="InterPro" id="IPR043502">
    <property type="entry name" value="DNA/RNA_pol_sf"/>
</dbReference>